<feature type="signal peptide" evidence="1">
    <location>
        <begin position="1"/>
        <end position="20"/>
    </location>
</feature>
<accession>A0ABT6XZX9</accession>
<protein>
    <submittedName>
        <fullName evidence="2">Uncharacterized protein</fullName>
    </submittedName>
</protein>
<reference evidence="2 3" key="1">
    <citation type="submission" date="2023-04" db="EMBL/GenBank/DDBJ databases">
        <title>A. sendaiensis sub sp. chiapanensis a novel subspecie with specific adaptation in bacterial cell wall isolated from an active volcano.</title>
        <authorList>
            <person name="Alvarez Gutierrez P.E."/>
            <person name="Ortiz Cortes L.Y."/>
        </authorList>
    </citation>
    <scope>NUCLEOTIDE SEQUENCE [LARGE SCALE GENOMIC DNA]</scope>
    <source>
        <strain evidence="2 3">PA2</strain>
    </source>
</reference>
<proteinExistence type="predicted"/>
<evidence type="ECO:0000313" key="3">
    <source>
        <dbReference type="Proteomes" id="UP001529245"/>
    </source>
</evidence>
<dbReference type="Proteomes" id="UP001529245">
    <property type="component" value="Unassembled WGS sequence"/>
</dbReference>
<gene>
    <name evidence="2" type="ORF">QID03_10605</name>
</gene>
<dbReference type="EMBL" id="JASGCB010000018">
    <property type="protein sequence ID" value="MDI9260638.1"/>
    <property type="molecule type" value="Genomic_DNA"/>
</dbReference>
<keyword evidence="3" id="KW-1185">Reference proteome</keyword>
<keyword evidence="1" id="KW-0732">Signal</keyword>
<evidence type="ECO:0000313" key="2">
    <source>
        <dbReference type="EMBL" id="MDI9260638.1"/>
    </source>
</evidence>
<name>A0ABT6XZX9_ALISE</name>
<comment type="caution">
    <text evidence="2">The sequence shown here is derived from an EMBL/GenBank/DDBJ whole genome shotgun (WGS) entry which is preliminary data.</text>
</comment>
<organism evidence="2 3">
    <name type="scientific">Alicyclobacillus sendaiensis PA2</name>
    <dbReference type="NCBI Taxonomy" id="3029425"/>
    <lineage>
        <taxon>Bacteria</taxon>
        <taxon>Bacillati</taxon>
        <taxon>Bacillota</taxon>
        <taxon>Bacilli</taxon>
        <taxon>Bacillales</taxon>
        <taxon>Alicyclobacillaceae</taxon>
        <taxon>Alicyclobacillus</taxon>
    </lineage>
</organism>
<dbReference type="RefSeq" id="WP_283204090.1">
    <property type="nucleotide sequence ID" value="NZ_JASGCB010000018.1"/>
</dbReference>
<feature type="chain" id="PRO_5046705203" evidence="1">
    <location>
        <begin position="21"/>
        <end position="407"/>
    </location>
</feature>
<sequence length="407" mass="45414">MTLAIFIAASSLLTMGAAQPKVAMHQVMIEPGDNGVTYAIEQWTFNINQNVVGITGAKGMAKPGSSPFDRWQDGSYLVDYSAMNYALQSYLGIKSSIQGNNIYLSVPDGLRWTPMSSVQPQSGPNYVNIYVNGQCVLSPKKFVIKVYPPSMSAAHQTLHVGSSKPLHVISLGAYEILFAHMQQLHVLNFIDGGDGSDIHQLEIYSSQPFAVNGQMYYSDTKGVNIQYLNGRYVFRVSRSAIESILPTFQTTYAETRELAIGNHVGSAFPEWTQKIANECVSEATSWINSVSFWFRDGDVYIQAPNFYTQQPWNAEIASDYWVGNEPPPIQFSYDRGVTWHKGLWMYESFSFYIAPPSISGVQPNKAPIITVRFPNPSPWHVEMDAYGEGFCGVQFCNVNGIWYLVFT</sequence>
<evidence type="ECO:0000256" key="1">
    <source>
        <dbReference type="SAM" id="SignalP"/>
    </source>
</evidence>